<keyword evidence="7" id="KW-1185">Reference proteome</keyword>
<dbReference type="GO" id="GO:0046872">
    <property type="term" value="F:metal ion binding"/>
    <property type="evidence" value="ECO:0007669"/>
    <property type="project" value="UniProtKB-KW"/>
</dbReference>
<evidence type="ECO:0000256" key="1">
    <source>
        <dbReference type="ARBA" id="ARBA00006576"/>
    </source>
</evidence>
<dbReference type="GO" id="GO:0047974">
    <property type="term" value="F:guanosine deaminase activity"/>
    <property type="evidence" value="ECO:0007669"/>
    <property type="project" value="TreeGrafter"/>
</dbReference>
<evidence type="ECO:0000313" key="7">
    <source>
        <dbReference type="Proteomes" id="UP000005237"/>
    </source>
</evidence>
<name>A0A8R1HNW8_CAEJA</name>
<feature type="domain" description="CMP/dCMP-type deaminase" evidence="5">
    <location>
        <begin position="1"/>
        <end position="121"/>
    </location>
</feature>
<dbReference type="Proteomes" id="UP000005237">
    <property type="component" value="Unassembled WGS sequence"/>
</dbReference>
<dbReference type="Pfam" id="PF00383">
    <property type="entry name" value="dCMP_cyt_deam_1"/>
    <property type="match status" value="1"/>
</dbReference>
<evidence type="ECO:0000259" key="5">
    <source>
        <dbReference type="PROSITE" id="PS51747"/>
    </source>
</evidence>
<reference evidence="6" key="2">
    <citation type="submission" date="2022-06" db="UniProtKB">
        <authorList>
            <consortium name="EnsemblMetazoa"/>
        </authorList>
    </citation>
    <scope>IDENTIFICATION</scope>
    <source>
        <strain evidence="6">DF5081</strain>
    </source>
</reference>
<dbReference type="FunFam" id="3.40.140.10:FF:000011">
    <property type="entry name" value="tRNA-specific adenosine deaminase"/>
    <property type="match status" value="1"/>
</dbReference>
<dbReference type="GO" id="GO:0006152">
    <property type="term" value="P:purine nucleoside catabolic process"/>
    <property type="evidence" value="ECO:0007669"/>
    <property type="project" value="TreeGrafter"/>
</dbReference>
<evidence type="ECO:0000256" key="2">
    <source>
        <dbReference type="ARBA" id="ARBA00022723"/>
    </source>
</evidence>
<accession>A0A8R1HNW8</accession>
<dbReference type="InterPro" id="IPR002125">
    <property type="entry name" value="CMP_dCMP_dom"/>
</dbReference>
<evidence type="ECO:0000256" key="3">
    <source>
        <dbReference type="ARBA" id="ARBA00022801"/>
    </source>
</evidence>
<reference evidence="7" key="1">
    <citation type="submission" date="2010-08" db="EMBL/GenBank/DDBJ databases">
        <authorList>
            <consortium name="Caenorhabditis japonica Sequencing Consortium"/>
            <person name="Wilson R.K."/>
        </authorList>
    </citation>
    <scope>NUCLEOTIDE SEQUENCE [LARGE SCALE GENOMIC DNA]</scope>
    <source>
        <strain evidence="7">DF5081</strain>
    </source>
</reference>
<proteinExistence type="inferred from homology"/>
<dbReference type="PANTHER" id="PTHR11079">
    <property type="entry name" value="CYTOSINE DEAMINASE FAMILY MEMBER"/>
    <property type="match status" value="1"/>
</dbReference>
<dbReference type="Gene3D" id="3.40.140.10">
    <property type="entry name" value="Cytidine Deaminase, domain 2"/>
    <property type="match status" value="1"/>
</dbReference>
<dbReference type="CDD" id="cd01285">
    <property type="entry name" value="nucleoside_deaminase"/>
    <property type="match status" value="1"/>
</dbReference>
<comment type="similarity">
    <text evidence="1">Belongs to the cytidine and deoxycytidylate deaminase family.</text>
</comment>
<keyword evidence="4" id="KW-0862">Zinc</keyword>
<dbReference type="PROSITE" id="PS51747">
    <property type="entry name" value="CYT_DCMP_DEAMINASES_2"/>
    <property type="match status" value="1"/>
</dbReference>
<dbReference type="EnsemblMetazoa" id="CJA07033.1">
    <property type="protein sequence ID" value="CJA07033.1"/>
    <property type="gene ID" value="WBGene00126237"/>
</dbReference>
<dbReference type="InterPro" id="IPR016193">
    <property type="entry name" value="Cytidine_deaminase-like"/>
</dbReference>
<dbReference type="PANTHER" id="PTHR11079:SF198">
    <property type="entry name" value="CMP_DCMP-TYPE DEAMINASE DOMAIN-CONTAINING PROTEIN"/>
    <property type="match status" value="1"/>
</dbReference>
<protein>
    <submittedName>
        <fullName evidence="6">CMP/dCMP-type deaminase domain-containing protein</fullName>
    </submittedName>
</protein>
<dbReference type="SUPFAM" id="SSF53927">
    <property type="entry name" value="Cytidine deaminase-like"/>
    <property type="match status" value="1"/>
</dbReference>
<keyword evidence="3" id="KW-0378">Hydrolase</keyword>
<organism evidence="6 7">
    <name type="scientific">Caenorhabditis japonica</name>
    <dbReference type="NCBI Taxonomy" id="281687"/>
    <lineage>
        <taxon>Eukaryota</taxon>
        <taxon>Metazoa</taxon>
        <taxon>Ecdysozoa</taxon>
        <taxon>Nematoda</taxon>
        <taxon>Chromadorea</taxon>
        <taxon>Rhabditida</taxon>
        <taxon>Rhabditina</taxon>
        <taxon>Rhabditomorpha</taxon>
        <taxon>Rhabditoidea</taxon>
        <taxon>Rhabditidae</taxon>
        <taxon>Peloderinae</taxon>
        <taxon>Caenorhabditis</taxon>
    </lineage>
</organism>
<evidence type="ECO:0000256" key="4">
    <source>
        <dbReference type="ARBA" id="ARBA00022833"/>
    </source>
</evidence>
<evidence type="ECO:0000313" key="6">
    <source>
        <dbReference type="EnsemblMetazoa" id="CJA07033.1"/>
    </source>
</evidence>
<keyword evidence="2" id="KW-0479">Metal-binding</keyword>
<sequence length="164" mass="18338">MAEFMQLAVEEAKKGLNCGDGGPFGAVIVKNGKVIGQGHNMVLATKDPTAHAEVTAIRNTCKIIDDFDLSGCQLYTSCYPCPMCMGAALWSRLDAIYYGATSRDADEYGFGDHVYHGFVQNPKSDEKRILEQLTVDDYLEPFLLWEKTEDKDLLRLKQKSYKVE</sequence>
<dbReference type="AlphaFoldDB" id="A0A8R1HNW8"/>